<protein>
    <submittedName>
        <fullName evidence="2">Uncharacterized protein</fullName>
    </submittedName>
</protein>
<evidence type="ECO:0000256" key="1">
    <source>
        <dbReference type="SAM" id="MobiDB-lite"/>
    </source>
</evidence>
<gene>
    <name evidence="2" type="ORF">AVEN_143990_1</name>
</gene>
<feature type="region of interest" description="Disordered" evidence="1">
    <location>
        <begin position="1"/>
        <end position="33"/>
    </location>
</feature>
<organism evidence="2 3">
    <name type="scientific">Araneus ventricosus</name>
    <name type="common">Orbweaver spider</name>
    <name type="synonym">Epeira ventricosa</name>
    <dbReference type="NCBI Taxonomy" id="182803"/>
    <lineage>
        <taxon>Eukaryota</taxon>
        <taxon>Metazoa</taxon>
        <taxon>Ecdysozoa</taxon>
        <taxon>Arthropoda</taxon>
        <taxon>Chelicerata</taxon>
        <taxon>Arachnida</taxon>
        <taxon>Araneae</taxon>
        <taxon>Araneomorphae</taxon>
        <taxon>Entelegynae</taxon>
        <taxon>Araneoidea</taxon>
        <taxon>Araneidae</taxon>
        <taxon>Araneus</taxon>
    </lineage>
</organism>
<feature type="non-terminal residue" evidence="2">
    <location>
        <position position="33"/>
    </location>
</feature>
<comment type="caution">
    <text evidence="2">The sequence shown here is derived from an EMBL/GenBank/DDBJ whole genome shotgun (WGS) entry which is preliminary data.</text>
</comment>
<accession>A0A4Y2JHM4</accession>
<evidence type="ECO:0000313" key="3">
    <source>
        <dbReference type="Proteomes" id="UP000499080"/>
    </source>
</evidence>
<feature type="compositionally biased region" description="Polar residues" evidence="1">
    <location>
        <begin position="1"/>
        <end position="11"/>
    </location>
</feature>
<dbReference type="EMBL" id="BGPR01003576">
    <property type="protein sequence ID" value="GBM89811.1"/>
    <property type="molecule type" value="Genomic_DNA"/>
</dbReference>
<keyword evidence="3" id="KW-1185">Reference proteome</keyword>
<dbReference type="Proteomes" id="UP000499080">
    <property type="component" value="Unassembled WGS sequence"/>
</dbReference>
<reference evidence="2 3" key="1">
    <citation type="journal article" date="2019" name="Sci. Rep.">
        <title>Orb-weaving spider Araneus ventricosus genome elucidates the spidroin gene catalogue.</title>
        <authorList>
            <person name="Kono N."/>
            <person name="Nakamura H."/>
            <person name="Ohtoshi R."/>
            <person name="Moran D.A.P."/>
            <person name="Shinohara A."/>
            <person name="Yoshida Y."/>
            <person name="Fujiwara M."/>
            <person name="Mori M."/>
            <person name="Tomita M."/>
            <person name="Arakawa K."/>
        </authorList>
    </citation>
    <scope>NUCLEOTIDE SEQUENCE [LARGE SCALE GENOMIC DNA]</scope>
</reference>
<proteinExistence type="predicted"/>
<name>A0A4Y2JHM4_ARAVE</name>
<dbReference type="AlphaFoldDB" id="A0A4Y2JHM4"/>
<sequence>MSESSSPNMSFNIEVFDLQDTDVSTEGGESLTS</sequence>
<evidence type="ECO:0000313" key="2">
    <source>
        <dbReference type="EMBL" id="GBM89811.1"/>
    </source>
</evidence>